<proteinExistence type="predicted"/>
<accession>A0ABN1X1G1</accession>
<keyword evidence="3" id="KW-0378">Hydrolase</keyword>
<dbReference type="EMBL" id="BAAALF010000232">
    <property type="protein sequence ID" value="GAA1272782.1"/>
    <property type="molecule type" value="Genomic_DNA"/>
</dbReference>
<dbReference type="Proteomes" id="UP001500037">
    <property type="component" value="Unassembled WGS sequence"/>
</dbReference>
<name>A0ABN1X1G1_9ACTN</name>
<dbReference type="InterPro" id="IPR052907">
    <property type="entry name" value="Beta-lactamase/esterase"/>
</dbReference>
<feature type="compositionally biased region" description="Gly residues" evidence="1">
    <location>
        <begin position="291"/>
        <end position="314"/>
    </location>
</feature>
<evidence type="ECO:0000259" key="2">
    <source>
        <dbReference type="Pfam" id="PF00144"/>
    </source>
</evidence>
<gene>
    <name evidence="3" type="ORF">GCM10009665_70910</name>
</gene>
<evidence type="ECO:0000313" key="4">
    <source>
        <dbReference type="Proteomes" id="UP001500037"/>
    </source>
</evidence>
<comment type="caution">
    <text evidence="3">The sequence shown here is derived from an EMBL/GenBank/DDBJ whole genome shotgun (WGS) entry which is preliminary data.</text>
</comment>
<evidence type="ECO:0000313" key="3">
    <source>
        <dbReference type="EMBL" id="GAA1272782.1"/>
    </source>
</evidence>
<feature type="region of interest" description="Disordered" evidence="1">
    <location>
        <begin position="287"/>
        <end position="317"/>
    </location>
</feature>
<dbReference type="RefSeq" id="WP_344446327.1">
    <property type="nucleotide sequence ID" value="NZ_BAAALF010000232.1"/>
</dbReference>
<dbReference type="SUPFAM" id="SSF56601">
    <property type="entry name" value="beta-lactamase/transpeptidase-like"/>
    <property type="match status" value="1"/>
</dbReference>
<dbReference type="PANTHER" id="PTHR43319">
    <property type="entry name" value="BETA-LACTAMASE-RELATED"/>
    <property type="match status" value="1"/>
</dbReference>
<organism evidence="3 4">
    <name type="scientific">Kitasatospora nipponensis</name>
    <dbReference type="NCBI Taxonomy" id="258049"/>
    <lineage>
        <taxon>Bacteria</taxon>
        <taxon>Bacillati</taxon>
        <taxon>Actinomycetota</taxon>
        <taxon>Actinomycetes</taxon>
        <taxon>Kitasatosporales</taxon>
        <taxon>Streptomycetaceae</taxon>
        <taxon>Kitasatospora</taxon>
    </lineage>
</organism>
<dbReference type="Pfam" id="PF00144">
    <property type="entry name" value="Beta-lactamase"/>
    <property type="match status" value="1"/>
</dbReference>
<dbReference type="InterPro" id="IPR012338">
    <property type="entry name" value="Beta-lactam/transpept-like"/>
</dbReference>
<evidence type="ECO:0000256" key="1">
    <source>
        <dbReference type="SAM" id="MobiDB-lite"/>
    </source>
</evidence>
<dbReference type="PANTHER" id="PTHR43319:SF3">
    <property type="entry name" value="BETA-LACTAMASE-RELATED DOMAIN-CONTAINING PROTEIN"/>
    <property type="match status" value="1"/>
</dbReference>
<feature type="region of interest" description="Disordered" evidence="1">
    <location>
        <begin position="1"/>
        <end position="24"/>
    </location>
</feature>
<dbReference type="InterPro" id="IPR001466">
    <property type="entry name" value="Beta-lactam-related"/>
</dbReference>
<sequence length="417" mass="43257">MTTAAPQSTPPPQEPTRHDPPRGAAQGRVQEILDEVTACGEETGVQVAAYLDGELVVDAWAGVADLASGRPLDGETLMPSWSTGKGVAAALVAVLVEREVLDYDAPLADSWPEFGCQGKQRITLGQVLSHSAGLPQLPAGCTPEQLLDLPALTAWLAAQPPRWEPGSSSGYHGWTYGVLLAELLRRATGRDCAQLLREEVAGPLGVADSLLFAVPDRLLPRLATCYDGGWAARLQGMPDGSPFFDFAPRPVLPVAELANRADFRRTALPANGTMTARAAARMYAALVGDGPRTGGDPGGDGPGGDGPSGDGPSGGRLVSEATVRIATTPRTTGRDRLLGIPLAKGYGFMLSGGAGSPVRSPDGGFGTSGSGGSTACADPARRFSFALTKNRMSVNRLDERLVTEVRAALGLTTTEPA</sequence>
<dbReference type="Gene3D" id="3.40.710.10">
    <property type="entry name" value="DD-peptidase/beta-lactamase superfamily"/>
    <property type="match status" value="1"/>
</dbReference>
<protein>
    <submittedName>
        <fullName evidence="3">Serine hydrolase domain-containing protein</fullName>
    </submittedName>
</protein>
<dbReference type="GO" id="GO:0016787">
    <property type="term" value="F:hydrolase activity"/>
    <property type="evidence" value="ECO:0007669"/>
    <property type="project" value="UniProtKB-KW"/>
</dbReference>
<keyword evidence="4" id="KW-1185">Reference proteome</keyword>
<reference evidence="3 4" key="1">
    <citation type="journal article" date="2019" name="Int. J. Syst. Evol. Microbiol.">
        <title>The Global Catalogue of Microorganisms (GCM) 10K type strain sequencing project: providing services to taxonomists for standard genome sequencing and annotation.</title>
        <authorList>
            <consortium name="The Broad Institute Genomics Platform"/>
            <consortium name="The Broad Institute Genome Sequencing Center for Infectious Disease"/>
            <person name="Wu L."/>
            <person name="Ma J."/>
        </authorList>
    </citation>
    <scope>NUCLEOTIDE SEQUENCE [LARGE SCALE GENOMIC DNA]</scope>
    <source>
        <strain evidence="3 4">JCM 13004</strain>
    </source>
</reference>
<feature type="domain" description="Beta-lactamase-related" evidence="2">
    <location>
        <begin position="39"/>
        <end position="403"/>
    </location>
</feature>